<dbReference type="InParanoid" id="A0A3B3HYX1"/>
<reference evidence="1" key="2">
    <citation type="submission" date="2025-08" db="UniProtKB">
        <authorList>
            <consortium name="Ensembl"/>
        </authorList>
    </citation>
    <scope>IDENTIFICATION</scope>
    <source>
        <strain evidence="1">Hd-rR</strain>
    </source>
</reference>
<organism evidence="1 2">
    <name type="scientific">Oryzias latipes</name>
    <name type="common">Japanese rice fish</name>
    <name type="synonym">Japanese killifish</name>
    <dbReference type="NCBI Taxonomy" id="8090"/>
    <lineage>
        <taxon>Eukaryota</taxon>
        <taxon>Metazoa</taxon>
        <taxon>Chordata</taxon>
        <taxon>Craniata</taxon>
        <taxon>Vertebrata</taxon>
        <taxon>Euteleostomi</taxon>
        <taxon>Actinopterygii</taxon>
        <taxon>Neopterygii</taxon>
        <taxon>Teleostei</taxon>
        <taxon>Neoteleostei</taxon>
        <taxon>Acanthomorphata</taxon>
        <taxon>Ovalentaria</taxon>
        <taxon>Atherinomorphae</taxon>
        <taxon>Beloniformes</taxon>
        <taxon>Adrianichthyidae</taxon>
        <taxon>Oryziinae</taxon>
        <taxon>Oryzias</taxon>
    </lineage>
</organism>
<evidence type="ECO:0000313" key="1">
    <source>
        <dbReference type="Ensembl" id="ENSORLP00000036663.1"/>
    </source>
</evidence>
<dbReference type="Ensembl" id="ENSORLT00000046608.1">
    <property type="protein sequence ID" value="ENSORLP00000036663.1"/>
    <property type="gene ID" value="ENSORLG00000030093.1"/>
</dbReference>
<sequence>CFCLICTEDVAVMKDNNVRRHYGTKHQSSYASYTGAERAQKFKQMAASLQLNHSFLWCRKTPQRQTVTSHNLVPTECLIRSNVPRKVQDVNSVSLSRNTAVLIFTHSFWGESMIIFAVRREELFDVMSLRGRTTGGSIFDAVSEAAEKAGLKWDKLCGATTDGAPPMTGECKGMASAVGMHQEALCARTVQLGHVMKTVGKTVHIIAARGRHHREFKRSHLRWMPSTTLMCAGSATALCCSGFLKEKGRPLHKPRDPLWLADLACLNLQGKERLVSHLYAHLKAFCGKLHLFETQIRSSNAAFGSCQVSSDETPRRKKDQPVGLNMQTFILFNQSKSRLRSRMTDSQKSFLSQPPNVVLHPSTQRTASLLLREQCSSHHR</sequence>
<protein>
    <submittedName>
        <fullName evidence="1">Uncharacterized protein</fullName>
    </submittedName>
</protein>
<dbReference type="GeneTree" id="ENSGT00950000182812"/>
<reference evidence="1" key="3">
    <citation type="submission" date="2025-09" db="UniProtKB">
        <authorList>
            <consortium name="Ensembl"/>
        </authorList>
    </citation>
    <scope>IDENTIFICATION</scope>
    <source>
        <strain evidence="1">Hd-rR</strain>
    </source>
</reference>
<accession>A0A3B3HYX1</accession>
<proteinExistence type="predicted"/>
<evidence type="ECO:0000313" key="2">
    <source>
        <dbReference type="Proteomes" id="UP000001038"/>
    </source>
</evidence>
<dbReference type="STRING" id="8090.ENSORLP00000036663"/>
<dbReference type="PANTHER" id="PTHR45913">
    <property type="entry name" value="EPM2A-INTERACTING PROTEIN 1"/>
    <property type="match status" value="1"/>
</dbReference>
<dbReference type="PANTHER" id="PTHR45913:SF9">
    <property type="entry name" value="GENERAL TRANSCRIPTION FACTOR II-I REPEAT DOMAIN-CONTAINING PROTEIN 2-LIKE-RELATED"/>
    <property type="match status" value="1"/>
</dbReference>
<dbReference type="Proteomes" id="UP000001038">
    <property type="component" value="Chromosome 2"/>
</dbReference>
<name>A0A3B3HYX1_ORYLA</name>
<reference evidence="1 2" key="1">
    <citation type="journal article" date="2007" name="Nature">
        <title>The medaka draft genome and insights into vertebrate genome evolution.</title>
        <authorList>
            <person name="Kasahara M."/>
            <person name="Naruse K."/>
            <person name="Sasaki S."/>
            <person name="Nakatani Y."/>
            <person name="Qu W."/>
            <person name="Ahsan B."/>
            <person name="Yamada T."/>
            <person name="Nagayasu Y."/>
            <person name="Doi K."/>
            <person name="Kasai Y."/>
            <person name="Jindo T."/>
            <person name="Kobayashi D."/>
            <person name="Shimada A."/>
            <person name="Toyoda A."/>
            <person name="Kuroki Y."/>
            <person name="Fujiyama A."/>
            <person name="Sasaki T."/>
            <person name="Shimizu A."/>
            <person name="Asakawa S."/>
            <person name="Shimizu N."/>
            <person name="Hashimoto S."/>
            <person name="Yang J."/>
            <person name="Lee Y."/>
            <person name="Matsushima K."/>
            <person name="Sugano S."/>
            <person name="Sakaizumi M."/>
            <person name="Narita T."/>
            <person name="Ohishi K."/>
            <person name="Haga S."/>
            <person name="Ohta F."/>
            <person name="Nomoto H."/>
            <person name="Nogata K."/>
            <person name="Morishita T."/>
            <person name="Endo T."/>
            <person name="Shin-I T."/>
            <person name="Takeda H."/>
            <person name="Morishita S."/>
            <person name="Kohara Y."/>
        </authorList>
    </citation>
    <scope>NUCLEOTIDE SEQUENCE [LARGE SCALE GENOMIC DNA]</scope>
    <source>
        <strain evidence="1 2">Hd-rR</strain>
    </source>
</reference>
<dbReference type="AlphaFoldDB" id="A0A3B3HYX1"/>
<keyword evidence="2" id="KW-1185">Reference proteome</keyword>